<dbReference type="Proteomes" id="UP001054945">
    <property type="component" value="Unassembled WGS sequence"/>
</dbReference>
<dbReference type="EMBL" id="BPLR01008477">
    <property type="protein sequence ID" value="GIY25000.1"/>
    <property type="molecule type" value="Genomic_DNA"/>
</dbReference>
<proteinExistence type="predicted"/>
<keyword evidence="2" id="KW-1185">Reference proteome</keyword>
<sequence>MNSNERQWMDEKRPISREVPASFAEEGETGQALQICGHQLRNDSESRQCDDTAYADWKLKVQCADKLGNRDMP</sequence>
<gene>
    <name evidence="1" type="ORF">CEXT_110571</name>
</gene>
<name>A0AAV4RU84_CAEEX</name>
<organism evidence="1 2">
    <name type="scientific">Caerostris extrusa</name>
    <name type="common">Bark spider</name>
    <name type="synonym">Caerostris bankana</name>
    <dbReference type="NCBI Taxonomy" id="172846"/>
    <lineage>
        <taxon>Eukaryota</taxon>
        <taxon>Metazoa</taxon>
        <taxon>Ecdysozoa</taxon>
        <taxon>Arthropoda</taxon>
        <taxon>Chelicerata</taxon>
        <taxon>Arachnida</taxon>
        <taxon>Araneae</taxon>
        <taxon>Araneomorphae</taxon>
        <taxon>Entelegynae</taxon>
        <taxon>Araneoidea</taxon>
        <taxon>Araneidae</taxon>
        <taxon>Caerostris</taxon>
    </lineage>
</organism>
<comment type="caution">
    <text evidence="1">The sequence shown here is derived from an EMBL/GenBank/DDBJ whole genome shotgun (WGS) entry which is preliminary data.</text>
</comment>
<dbReference type="AlphaFoldDB" id="A0AAV4RU84"/>
<accession>A0AAV4RU84</accession>
<reference evidence="1 2" key="1">
    <citation type="submission" date="2021-06" db="EMBL/GenBank/DDBJ databases">
        <title>Caerostris extrusa draft genome.</title>
        <authorList>
            <person name="Kono N."/>
            <person name="Arakawa K."/>
        </authorList>
    </citation>
    <scope>NUCLEOTIDE SEQUENCE [LARGE SCALE GENOMIC DNA]</scope>
</reference>
<evidence type="ECO:0000313" key="1">
    <source>
        <dbReference type="EMBL" id="GIY25000.1"/>
    </source>
</evidence>
<protein>
    <submittedName>
        <fullName evidence="1">Uncharacterized protein</fullName>
    </submittedName>
</protein>
<evidence type="ECO:0000313" key="2">
    <source>
        <dbReference type="Proteomes" id="UP001054945"/>
    </source>
</evidence>